<protein>
    <submittedName>
        <fullName evidence="2">Uncharacterized protein</fullName>
    </submittedName>
</protein>
<dbReference type="EMBL" id="RYZW01000944">
    <property type="protein sequence ID" value="TDZ29438.1"/>
    <property type="molecule type" value="Genomic_DNA"/>
</dbReference>
<feature type="compositionally biased region" description="Gly residues" evidence="1">
    <location>
        <begin position="372"/>
        <end position="392"/>
    </location>
</feature>
<evidence type="ECO:0000256" key="1">
    <source>
        <dbReference type="SAM" id="MobiDB-lite"/>
    </source>
</evidence>
<sequence length="572" mass="63844">MCIRHVQTFECPSREGPPKRHRLKSNILCAHTSPCPDAQWERRTSHYSFMCPTCSGEPPEVPREKPKRDIWEREASEDEAWVNAYVASFAEVMLLWVWGFHDTNNLVRELTQLYPALYYERRCKEHGHRPSHCKCEANGTLSFLYNPATSVRRSYTNRVASHFWSTAVVHSEHARQVFAGIHRDLATACRTGNRYFRGGVARQPFFSKHSIDKRRNEMSRIVKGAWLTAQDMLRRASAQYIHCKEPCVLMEEEALNRKCAVELMGEIMMYDTGISNFRFCRVVEVLASMIQEPSWRPTSKIVQLDQLGQAVSRFPAEQSPKEALHRATVDTRNYFDGKRKTWAEEMRSYRAKRLLFDCATTLVDAAKLPSSTGGGGGGAGGGGGGGGGSGGGGDDESRCMICLVDFWESPSMASAPVTPRLGERATGPGQGGGHGQQAEPPWLRAAAASELSSTQSDVSNQLRDIKWDWQVVAEWRGFRGGGPAGVDVADHGEPAVRIDVCKHVVGRSCLFRGWVTESNMAEQRPRCPKCRAEPSALTYRMVEAAVGFSINPDGRSGWHLRTGLLSLLNRYT</sequence>
<reference evidence="2 3" key="1">
    <citation type="submission" date="2018-12" db="EMBL/GenBank/DDBJ databases">
        <title>Genome sequence and assembly of Colletotrichum trifolii.</title>
        <authorList>
            <person name="Gan P."/>
            <person name="Shirasu K."/>
        </authorList>
    </citation>
    <scope>NUCLEOTIDE SEQUENCE [LARGE SCALE GENOMIC DNA]</scope>
    <source>
        <strain evidence="2 3">543-2</strain>
    </source>
</reference>
<keyword evidence="3" id="KW-1185">Reference proteome</keyword>
<evidence type="ECO:0000313" key="3">
    <source>
        <dbReference type="Proteomes" id="UP000295703"/>
    </source>
</evidence>
<feature type="region of interest" description="Disordered" evidence="1">
    <location>
        <begin position="368"/>
        <end position="393"/>
    </location>
</feature>
<gene>
    <name evidence="2" type="ORF">CTRI78_v011951</name>
</gene>
<organism evidence="2 3">
    <name type="scientific">Colletotrichum trifolii</name>
    <dbReference type="NCBI Taxonomy" id="5466"/>
    <lineage>
        <taxon>Eukaryota</taxon>
        <taxon>Fungi</taxon>
        <taxon>Dikarya</taxon>
        <taxon>Ascomycota</taxon>
        <taxon>Pezizomycotina</taxon>
        <taxon>Sordariomycetes</taxon>
        <taxon>Hypocreomycetidae</taxon>
        <taxon>Glomerellales</taxon>
        <taxon>Glomerellaceae</taxon>
        <taxon>Colletotrichum</taxon>
        <taxon>Colletotrichum orbiculare species complex</taxon>
    </lineage>
</organism>
<dbReference type="Proteomes" id="UP000295703">
    <property type="component" value="Unassembled WGS sequence"/>
</dbReference>
<feature type="region of interest" description="Disordered" evidence="1">
    <location>
        <begin position="414"/>
        <end position="439"/>
    </location>
</feature>
<accession>A0A4R8PVF8</accession>
<dbReference type="AlphaFoldDB" id="A0A4R8PVF8"/>
<evidence type="ECO:0000313" key="2">
    <source>
        <dbReference type="EMBL" id="TDZ29438.1"/>
    </source>
</evidence>
<comment type="caution">
    <text evidence="2">The sequence shown here is derived from an EMBL/GenBank/DDBJ whole genome shotgun (WGS) entry which is preliminary data.</text>
</comment>
<proteinExistence type="predicted"/>
<name>A0A4R8PVF8_COLTR</name>